<sequence length="99" mass="10748">MLHKSGPLSPHAVKPKPLICVLFPIPCRERGCIRLNFGKIGPARLPRRPEFCLASAWILPGFRPIPYLQVIAMHSTHRYSLSAAIPTGAVPGDRGPGCA</sequence>
<organism evidence="1 2">
    <name type="scientific">Noviherbaspirillum suwonense</name>
    <dbReference type="NCBI Taxonomy" id="1224511"/>
    <lineage>
        <taxon>Bacteria</taxon>
        <taxon>Pseudomonadati</taxon>
        <taxon>Pseudomonadota</taxon>
        <taxon>Betaproteobacteria</taxon>
        <taxon>Burkholderiales</taxon>
        <taxon>Oxalobacteraceae</taxon>
        <taxon>Noviherbaspirillum</taxon>
    </lineage>
</organism>
<evidence type="ECO:0000313" key="1">
    <source>
        <dbReference type="EMBL" id="SMP63693.1"/>
    </source>
</evidence>
<dbReference type="EMBL" id="FXUL01000009">
    <property type="protein sequence ID" value="SMP63693.1"/>
    <property type="molecule type" value="Genomic_DNA"/>
</dbReference>
<proteinExistence type="predicted"/>
<protein>
    <submittedName>
        <fullName evidence="1">Uncharacterized protein</fullName>
    </submittedName>
</protein>
<accession>A0ABY1Q943</accession>
<gene>
    <name evidence="1" type="ORF">SAMN06295970_109122</name>
</gene>
<evidence type="ECO:0000313" key="2">
    <source>
        <dbReference type="Proteomes" id="UP001158049"/>
    </source>
</evidence>
<name>A0ABY1Q943_9BURK</name>
<keyword evidence="2" id="KW-1185">Reference proteome</keyword>
<dbReference type="Proteomes" id="UP001158049">
    <property type="component" value="Unassembled WGS sequence"/>
</dbReference>
<reference evidence="1 2" key="1">
    <citation type="submission" date="2017-05" db="EMBL/GenBank/DDBJ databases">
        <authorList>
            <person name="Varghese N."/>
            <person name="Submissions S."/>
        </authorList>
    </citation>
    <scope>NUCLEOTIDE SEQUENCE [LARGE SCALE GENOMIC DNA]</scope>
    <source>
        <strain evidence="1 2">DSM 26001</strain>
    </source>
</reference>
<comment type="caution">
    <text evidence="1">The sequence shown here is derived from an EMBL/GenBank/DDBJ whole genome shotgun (WGS) entry which is preliminary data.</text>
</comment>